<reference evidence="4 5" key="1">
    <citation type="submission" date="2024-09" db="EMBL/GenBank/DDBJ databases">
        <authorList>
            <person name="Sun Q."/>
            <person name="Mori K."/>
        </authorList>
    </citation>
    <scope>NUCLEOTIDE SEQUENCE [LARGE SCALE GENOMIC DNA]</scope>
    <source>
        <strain evidence="4 5">KCTC 23076</strain>
    </source>
</reference>
<evidence type="ECO:0000259" key="3">
    <source>
        <dbReference type="SMART" id="SM01007"/>
    </source>
</evidence>
<proteinExistence type="predicted"/>
<evidence type="ECO:0000313" key="5">
    <source>
        <dbReference type="Proteomes" id="UP001589896"/>
    </source>
</evidence>
<keyword evidence="5" id="KW-1185">Reference proteome</keyword>
<dbReference type="SMART" id="SM01007">
    <property type="entry name" value="Aldolase_II"/>
    <property type="match status" value="1"/>
</dbReference>
<name>A0ABV6RVX5_9GAMM</name>
<evidence type="ECO:0000313" key="4">
    <source>
        <dbReference type="EMBL" id="MFC0681131.1"/>
    </source>
</evidence>
<dbReference type="EMBL" id="JBHLTG010000007">
    <property type="protein sequence ID" value="MFC0681131.1"/>
    <property type="molecule type" value="Genomic_DNA"/>
</dbReference>
<dbReference type="Pfam" id="PF00596">
    <property type="entry name" value="Aldolase_II"/>
    <property type="match status" value="1"/>
</dbReference>
<sequence length="217" mass="21903">MTEELLPARRSLVAIGRRLAAAGLAHGTSGNASVRVGDLVLLTPTGARLGGLTEDDIAVVRVADGSPAASGPTATKEQPLHLAAYAARPDAAAVLHTHSPWATAVACLPPDPDGNAELPAFTPYSVMRLGAVPVASYATPGSAELAAGVGPRAAISDVVLLANHGPVALGPDPDAAADLLDELEAAARLTLTLRGSAAVPLPAAEVERLRSRGHRAR</sequence>
<evidence type="ECO:0000256" key="1">
    <source>
        <dbReference type="ARBA" id="ARBA00022723"/>
    </source>
</evidence>
<dbReference type="PANTHER" id="PTHR22789:SF0">
    <property type="entry name" value="3-OXO-TETRONATE 4-PHOSPHATE DECARBOXYLASE-RELATED"/>
    <property type="match status" value="1"/>
</dbReference>
<keyword evidence="2" id="KW-0456">Lyase</keyword>
<dbReference type="RefSeq" id="WP_386673472.1">
    <property type="nucleotide sequence ID" value="NZ_JBHLTG010000007.1"/>
</dbReference>
<keyword evidence="1" id="KW-0479">Metal-binding</keyword>
<protein>
    <submittedName>
        <fullName evidence="4">Class II aldolase/adducin family protein</fullName>
    </submittedName>
</protein>
<feature type="domain" description="Class II aldolase/adducin N-terminal" evidence="3">
    <location>
        <begin position="10"/>
        <end position="191"/>
    </location>
</feature>
<comment type="caution">
    <text evidence="4">The sequence shown here is derived from an EMBL/GenBank/DDBJ whole genome shotgun (WGS) entry which is preliminary data.</text>
</comment>
<dbReference type="InterPro" id="IPR050197">
    <property type="entry name" value="Aldolase_class_II_sugar_metab"/>
</dbReference>
<dbReference type="PANTHER" id="PTHR22789">
    <property type="entry name" value="FUCULOSE PHOSPHATE ALDOLASE"/>
    <property type="match status" value="1"/>
</dbReference>
<dbReference type="Proteomes" id="UP001589896">
    <property type="component" value="Unassembled WGS sequence"/>
</dbReference>
<accession>A0ABV6RVX5</accession>
<gene>
    <name evidence="4" type="ORF">ACFFGH_25155</name>
</gene>
<dbReference type="InterPro" id="IPR036409">
    <property type="entry name" value="Aldolase_II/adducin_N_sf"/>
</dbReference>
<dbReference type="Gene3D" id="3.40.225.10">
    <property type="entry name" value="Class II aldolase/adducin N-terminal domain"/>
    <property type="match status" value="1"/>
</dbReference>
<organism evidence="4 5">
    <name type="scientific">Lysobacter korlensis</name>
    <dbReference type="NCBI Taxonomy" id="553636"/>
    <lineage>
        <taxon>Bacteria</taxon>
        <taxon>Pseudomonadati</taxon>
        <taxon>Pseudomonadota</taxon>
        <taxon>Gammaproteobacteria</taxon>
        <taxon>Lysobacterales</taxon>
        <taxon>Lysobacteraceae</taxon>
        <taxon>Lysobacter</taxon>
    </lineage>
</organism>
<dbReference type="InterPro" id="IPR001303">
    <property type="entry name" value="Aldolase_II/adducin_N"/>
</dbReference>
<evidence type="ECO:0000256" key="2">
    <source>
        <dbReference type="ARBA" id="ARBA00023239"/>
    </source>
</evidence>
<dbReference type="SUPFAM" id="SSF53639">
    <property type="entry name" value="AraD/HMP-PK domain-like"/>
    <property type="match status" value="1"/>
</dbReference>